<feature type="binding site" evidence="7">
    <location>
        <position position="373"/>
    </location>
    <ligand>
        <name>deamido-NAD(+)</name>
        <dbReference type="ChEBI" id="CHEBI:58437"/>
        <note>ligand shared between two neighboring subunits</note>
    </ligand>
</feature>
<comment type="caution">
    <text evidence="12">The sequence shown here is derived from an EMBL/GenBank/DDBJ whole genome shotgun (WGS) entry which is preliminary data.</text>
</comment>
<dbReference type="GO" id="GO:0003952">
    <property type="term" value="F:NAD+ synthase (glutamine-hydrolyzing) activity"/>
    <property type="evidence" value="ECO:0007669"/>
    <property type="project" value="UniProtKB-EC"/>
</dbReference>
<keyword evidence="13" id="KW-1185">Reference proteome</keyword>
<feature type="binding site" evidence="7">
    <location>
        <position position="181"/>
    </location>
    <ligand>
        <name>L-glutamine</name>
        <dbReference type="ChEBI" id="CHEBI:58359"/>
    </ligand>
</feature>
<feature type="binding site" evidence="7">
    <location>
        <begin position="290"/>
        <end position="297"/>
    </location>
    <ligand>
        <name>ATP</name>
        <dbReference type="ChEBI" id="CHEBI:30616"/>
    </ligand>
</feature>
<keyword evidence="4 7" id="KW-0547">Nucleotide-binding</keyword>
<evidence type="ECO:0000256" key="3">
    <source>
        <dbReference type="ARBA" id="ARBA00022598"/>
    </source>
</evidence>
<protein>
    <recommendedName>
        <fullName evidence="7 8">Glutamine-dependent NAD(+) synthetase</fullName>
        <ecNumber evidence="7 8">6.3.5.1</ecNumber>
    </recommendedName>
    <alternativeName>
        <fullName evidence="7 8">NAD(+) synthase [glutamine-hydrolyzing]</fullName>
    </alternativeName>
</protein>
<comment type="similarity">
    <text evidence="2 7 8">In the C-terminal section; belongs to the NAD synthetase family.</text>
</comment>
<dbReference type="PANTHER" id="PTHR23090:SF9">
    <property type="entry name" value="GLUTAMINE-DEPENDENT NAD(+) SYNTHETASE"/>
    <property type="match status" value="1"/>
</dbReference>
<dbReference type="Gene3D" id="3.40.50.620">
    <property type="entry name" value="HUPs"/>
    <property type="match status" value="1"/>
</dbReference>
<dbReference type="InterPro" id="IPR000132">
    <property type="entry name" value="Nitrilase/CN_hydratase_CS"/>
</dbReference>
<organism evidence="12 13">
    <name type="scientific">Luteimonas galliterrae</name>
    <dbReference type="NCBI Taxonomy" id="2940486"/>
    <lineage>
        <taxon>Bacteria</taxon>
        <taxon>Pseudomonadati</taxon>
        <taxon>Pseudomonadota</taxon>
        <taxon>Gammaproteobacteria</taxon>
        <taxon>Lysobacterales</taxon>
        <taxon>Lysobacteraceae</taxon>
        <taxon>Luteimonas</taxon>
    </lineage>
</organism>
<name>A0ABT0MIV6_9GAMM</name>
<dbReference type="Proteomes" id="UP001431217">
    <property type="component" value="Unassembled WGS sequence"/>
</dbReference>
<dbReference type="InterPro" id="IPR014445">
    <property type="entry name" value="Gln-dep_NAD_synthase"/>
</dbReference>
<feature type="active site" description="Proton acceptor; for glutaminase activity" evidence="7">
    <location>
        <position position="44"/>
    </location>
</feature>
<evidence type="ECO:0000256" key="7">
    <source>
        <dbReference type="HAMAP-Rule" id="MF_02090"/>
    </source>
</evidence>
<dbReference type="SUPFAM" id="SSF52402">
    <property type="entry name" value="Adenine nucleotide alpha hydrolases-like"/>
    <property type="match status" value="1"/>
</dbReference>
<dbReference type="PROSITE" id="PS00920">
    <property type="entry name" value="NITRIL_CHT_1"/>
    <property type="match status" value="1"/>
</dbReference>
<comment type="function">
    <text evidence="7">Catalyzes the ATP-dependent amidation of deamido-NAD to form NAD. Uses L-glutamine as a nitrogen source.</text>
</comment>
<evidence type="ECO:0000313" key="13">
    <source>
        <dbReference type="Proteomes" id="UP001431217"/>
    </source>
</evidence>
<dbReference type="Gene3D" id="3.60.110.10">
    <property type="entry name" value="Carbon-nitrogen hydrolase"/>
    <property type="match status" value="1"/>
</dbReference>
<dbReference type="InterPro" id="IPR014729">
    <property type="entry name" value="Rossmann-like_a/b/a_fold"/>
</dbReference>
<dbReference type="InterPro" id="IPR003694">
    <property type="entry name" value="NAD_synthase"/>
</dbReference>
<evidence type="ECO:0000259" key="11">
    <source>
        <dbReference type="PROSITE" id="PS50263"/>
    </source>
</evidence>
<proteinExistence type="inferred from homology"/>
<comment type="caution">
    <text evidence="7">Lacks conserved residue(s) required for the propagation of feature annotation.</text>
</comment>
<comment type="similarity">
    <text evidence="10">Belongs to the NAD synthetase family.</text>
</comment>
<keyword evidence="5 7" id="KW-0067">ATP-binding</keyword>
<evidence type="ECO:0000256" key="5">
    <source>
        <dbReference type="ARBA" id="ARBA00022840"/>
    </source>
</evidence>
<dbReference type="PIRSF" id="PIRSF006630">
    <property type="entry name" value="NADS_GAT"/>
    <property type="match status" value="1"/>
</dbReference>
<reference evidence="12 13" key="1">
    <citation type="submission" date="2022-05" db="EMBL/GenBank/DDBJ databases">
        <title>Luteimonas sp. SX5, whole genome shotgun sequencing project.</title>
        <authorList>
            <person name="Zhao G."/>
            <person name="Shen L."/>
        </authorList>
    </citation>
    <scope>NUCLEOTIDE SEQUENCE [LARGE SCALE GENOMIC DNA]</scope>
    <source>
        <strain evidence="12 13">SX5</strain>
    </source>
</reference>
<feature type="binding site" evidence="7">
    <location>
        <position position="402"/>
    </location>
    <ligand>
        <name>deamido-NAD(+)</name>
        <dbReference type="ChEBI" id="CHEBI:58437"/>
        <note>ligand shared between two neighboring subunits</note>
    </ligand>
</feature>
<sequence length="543" mass="58806">MILRIALAQFDFPVGAVAKNAERIAAMIAEARDAHGADVVLFPELALSGYPPEDLLLRPSFLADCQAAIETIAAQATGIVAVVGWPQAAGAVVYNAASVLRDGAVAATYRKRELPNYAVFDERRYFDVDPDRETCTFEVNGVPLGLIICEDLWFPEPLAQTVQAGAQLVLVPNASPFERDKHAQRDALLAQRVSETGAALAYINVVGGQDALVFDGASVLADGDGFIHPAARAFEEHWLLADYDPASRKFAPVAWPYENDEGRDALAWRAVVRGTRDYCRKNGFDKVWLGLSGGIDSALVLAIAVDALGAGNVNAVRMPSRYTAGLSNDLAAEQCAALGVRLLELPIEKPFQGYLDALAETFAGKPVDTTEENLQSRTRGALLMALSNKFGGLLLTTGNKSEYAVGYATIYGDMCGGYAPIKDLYKTEVFALARWRNTVAGAPVIPEAVIARSPSAELRENQKDQDSLPPYDVLDAILLRHVDQEQSRDEIVAAGFDAATVDKVLRLVRISEWKRHQAAPGPKVSRRAFGRERRYPITNGYSG</sequence>
<evidence type="ECO:0000256" key="4">
    <source>
        <dbReference type="ARBA" id="ARBA00022741"/>
    </source>
</evidence>
<dbReference type="EMBL" id="JAMBEP010000001">
    <property type="protein sequence ID" value="MCL1634543.1"/>
    <property type="molecule type" value="Genomic_DNA"/>
</dbReference>
<dbReference type="CDD" id="cd07570">
    <property type="entry name" value="GAT_Gln-NAD-synth"/>
    <property type="match status" value="1"/>
</dbReference>
<dbReference type="PROSITE" id="PS50263">
    <property type="entry name" value="CN_HYDROLASE"/>
    <property type="match status" value="1"/>
</dbReference>
<feature type="domain" description="CN hydrolase" evidence="11">
    <location>
        <begin position="3"/>
        <end position="245"/>
    </location>
</feature>
<dbReference type="Pfam" id="PF02540">
    <property type="entry name" value="NAD_synthase"/>
    <property type="match status" value="1"/>
</dbReference>
<dbReference type="PANTHER" id="PTHR23090">
    <property type="entry name" value="NH 3 /GLUTAMINE-DEPENDENT NAD + SYNTHETASE"/>
    <property type="match status" value="1"/>
</dbReference>
<dbReference type="Pfam" id="PF00795">
    <property type="entry name" value="CN_hydrolase"/>
    <property type="match status" value="1"/>
</dbReference>
<evidence type="ECO:0000256" key="10">
    <source>
        <dbReference type="RuleBase" id="RU003811"/>
    </source>
</evidence>
<evidence type="ECO:0000256" key="1">
    <source>
        <dbReference type="ARBA" id="ARBA00005188"/>
    </source>
</evidence>
<evidence type="ECO:0000256" key="6">
    <source>
        <dbReference type="ARBA" id="ARBA00023027"/>
    </source>
</evidence>
<comment type="catalytic activity">
    <reaction evidence="7 8">
        <text>deamido-NAD(+) + L-glutamine + ATP + H2O = L-glutamate + AMP + diphosphate + NAD(+) + H(+)</text>
        <dbReference type="Rhea" id="RHEA:24384"/>
        <dbReference type="ChEBI" id="CHEBI:15377"/>
        <dbReference type="ChEBI" id="CHEBI:15378"/>
        <dbReference type="ChEBI" id="CHEBI:29985"/>
        <dbReference type="ChEBI" id="CHEBI:30616"/>
        <dbReference type="ChEBI" id="CHEBI:33019"/>
        <dbReference type="ChEBI" id="CHEBI:57540"/>
        <dbReference type="ChEBI" id="CHEBI:58359"/>
        <dbReference type="ChEBI" id="CHEBI:58437"/>
        <dbReference type="ChEBI" id="CHEBI:456215"/>
        <dbReference type="EC" id="6.3.5.1"/>
    </reaction>
</comment>
<feature type="active site" description="For glutaminase activity" evidence="7">
    <location>
        <position position="111"/>
    </location>
</feature>
<feature type="binding site" evidence="7">
    <location>
        <position position="175"/>
    </location>
    <ligand>
        <name>L-glutamine</name>
        <dbReference type="ChEBI" id="CHEBI:58359"/>
    </ligand>
</feature>
<accession>A0ABT0MIV6</accession>
<evidence type="ECO:0000256" key="2">
    <source>
        <dbReference type="ARBA" id="ARBA00007145"/>
    </source>
</evidence>
<dbReference type="RefSeq" id="WP_249473104.1">
    <property type="nucleotide sequence ID" value="NZ_JAMBEP010000001.1"/>
</dbReference>
<comment type="pathway">
    <text evidence="1 7 8">Cofactor biosynthesis; NAD(+) biosynthesis; NAD(+) from deamido-NAD(+) (L-Gln route): step 1/1.</text>
</comment>
<dbReference type="InterPro" id="IPR036526">
    <property type="entry name" value="C-N_Hydrolase_sf"/>
</dbReference>
<dbReference type="NCBIfam" id="NF010588">
    <property type="entry name" value="PRK13981.1"/>
    <property type="match status" value="1"/>
</dbReference>
<dbReference type="EC" id="6.3.5.1" evidence="7 8"/>
<evidence type="ECO:0000256" key="8">
    <source>
        <dbReference type="PIRNR" id="PIRNR006630"/>
    </source>
</evidence>
<dbReference type="HAMAP" id="MF_02090">
    <property type="entry name" value="NadE_glutamine_dep"/>
    <property type="match status" value="1"/>
</dbReference>
<feature type="binding site" evidence="7">
    <location>
        <position position="117"/>
    </location>
    <ligand>
        <name>L-glutamine</name>
        <dbReference type="ChEBI" id="CHEBI:58359"/>
    </ligand>
</feature>
<evidence type="ECO:0000313" key="12">
    <source>
        <dbReference type="EMBL" id="MCL1634543.1"/>
    </source>
</evidence>
<feature type="binding site" evidence="7">
    <location>
        <position position="514"/>
    </location>
    <ligand>
        <name>deamido-NAD(+)</name>
        <dbReference type="ChEBI" id="CHEBI:58437"/>
        <note>ligand shared between two neighboring subunits</note>
    </ligand>
</feature>
<feature type="binding site" evidence="7">
    <location>
        <position position="397"/>
    </location>
    <ligand>
        <name>ATP</name>
        <dbReference type="ChEBI" id="CHEBI:30616"/>
    </ligand>
</feature>
<feature type="active site" description="Proton acceptor" evidence="9">
    <location>
        <position position="44"/>
    </location>
</feature>
<gene>
    <name evidence="7" type="primary">nadE</name>
    <name evidence="12" type="ORF">M2650_07845</name>
</gene>
<evidence type="ECO:0000256" key="9">
    <source>
        <dbReference type="PROSITE-ProRule" id="PRU10139"/>
    </source>
</evidence>
<keyword evidence="3 7" id="KW-0436">Ligase</keyword>
<dbReference type="SUPFAM" id="SSF56317">
    <property type="entry name" value="Carbon-nitrogen hydrolase"/>
    <property type="match status" value="1"/>
</dbReference>
<keyword evidence="6 7" id="KW-0520">NAD</keyword>
<feature type="active site" description="Nucleophile; for glutaminase activity" evidence="7">
    <location>
        <position position="149"/>
    </location>
</feature>
<dbReference type="InterPro" id="IPR003010">
    <property type="entry name" value="C-N_Hydrolase"/>
</dbReference>
<dbReference type="InterPro" id="IPR022310">
    <property type="entry name" value="NAD/GMP_synthase"/>
</dbReference>
<dbReference type="NCBIfam" id="TIGR00552">
    <property type="entry name" value="nadE"/>
    <property type="match status" value="1"/>
</dbReference>
<dbReference type="CDD" id="cd00553">
    <property type="entry name" value="NAD_synthase"/>
    <property type="match status" value="1"/>
</dbReference>